<comment type="caution">
    <text evidence="3">The sequence shown here is derived from an EMBL/GenBank/DDBJ whole genome shotgun (WGS) entry which is preliminary data.</text>
</comment>
<feature type="transmembrane region" description="Helical" evidence="2">
    <location>
        <begin position="30"/>
        <end position="53"/>
    </location>
</feature>
<evidence type="ECO:0000256" key="2">
    <source>
        <dbReference type="SAM" id="Phobius"/>
    </source>
</evidence>
<proteinExistence type="predicted"/>
<dbReference type="OrthoDB" id="8440251at2"/>
<dbReference type="EMBL" id="BLAE01000010">
    <property type="protein sequence ID" value="GES08343.1"/>
    <property type="molecule type" value="Genomic_DNA"/>
</dbReference>
<feature type="region of interest" description="Disordered" evidence="1">
    <location>
        <begin position="1"/>
        <end position="22"/>
    </location>
</feature>
<dbReference type="Gene3D" id="2.160.20.80">
    <property type="entry name" value="E3 ubiquitin-protein ligase SopA"/>
    <property type="match status" value="1"/>
</dbReference>
<sequence length="398" mass="42658">MRLWLPVPRRSDGSDLDSNAPPELRTPPGAVWWISVSAVLVGGTVAGVAWWLLAALPANGLQAPERATARQGAVQTALAAGAGMGAAITLMLAFRRQRHQELAARVTAHDADERRITELYAKAAEQLGSDKAAVRLAGLYALERLARDNSDHAQTIVNVVCAYLRMPYNLTSPPGTQQPPGPWPAESGSTDHDGERHVRVTAQRVLRGLLQIEYPGRWHPTPLSRGLDIDLAGATLIHVDFRNCNVGSADFTGAQFLGSASFANARFYGRATFSSAHFRGSARFGGVLFDMEDLRGGAVFHSIGDFREVVFHGEADFNGVTFHGTAVFNQAEFAERASFGLGAAFHGGILFDGAIVRQPQQKHNWPAGWHVIVQADGQGHPAYSAGDALSPTGSGDQQ</sequence>
<feature type="transmembrane region" description="Helical" evidence="2">
    <location>
        <begin position="73"/>
        <end position="94"/>
    </location>
</feature>
<name>A0A5M3WNK6_9ACTN</name>
<dbReference type="SUPFAM" id="SSF141571">
    <property type="entry name" value="Pentapeptide repeat-like"/>
    <property type="match status" value="1"/>
</dbReference>
<feature type="region of interest" description="Disordered" evidence="1">
    <location>
        <begin position="171"/>
        <end position="195"/>
    </location>
</feature>
<dbReference type="Proteomes" id="UP000331127">
    <property type="component" value="Unassembled WGS sequence"/>
</dbReference>
<gene>
    <name evidence="3" type="ORF">Amac_019390</name>
</gene>
<keyword evidence="2" id="KW-1133">Transmembrane helix</keyword>
<evidence type="ECO:0000313" key="4">
    <source>
        <dbReference type="Proteomes" id="UP000331127"/>
    </source>
</evidence>
<evidence type="ECO:0000256" key="1">
    <source>
        <dbReference type="SAM" id="MobiDB-lite"/>
    </source>
</evidence>
<accession>A0A5M3WNK6</accession>
<dbReference type="AlphaFoldDB" id="A0A5M3WNK6"/>
<reference evidence="3 4" key="1">
    <citation type="submission" date="2019-10" db="EMBL/GenBank/DDBJ databases">
        <title>Whole genome shotgun sequence of Acrocarpospora macrocephala NBRC 16266.</title>
        <authorList>
            <person name="Ichikawa N."/>
            <person name="Kimura A."/>
            <person name="Kitahashi Y."/>
            <person name="Komaki H."/>
            <person name="Oguchi A."/>
        </authorList>
    </citation>
    <scope>NUCLEOTIDE SEQUENCE [LARGE SCALE GENOMIC DNA]</scope>
    <source>
        <strain evidence="3 4">NBRC 16266</strain>
    </source>
</reference>
<keyword evidence="2" id="KW-0812">Transmembrane</keyword>
<keyword evidence="2" id="KW-0472">Membrane</keyword>
<keyword evidence="4" id="KW-1185">Reference proteome</keyword>
<organism evidence="3 4">
    <name type="scientific">Acrocarpospora macrocephala</name>
    <dbReference type="NCBI Taxonomy" id="150177"/>
    <lineage>
        <taxon>Bacteria</taxon>
        <taxon>Bacillati</taxon>
        <taxon>Actinomycetota</taxon>
        <taxon>Actinomycetes</taxon>
        <taxon>Streptosporangiales</taxon>
        <taxon>Streptosporangiaceae</taxon>
        <taxon>Acrocarpospora</taxon>
    </lineage>
</organism>
<evidence type="ECO:0000313" key="3">
    <source>
        <dbReference type="EMBL" id="GES08343.1"/>
    </source>
</evidence>
<evidence type="ECO:0008006" key="5">
    <source>
        <dbReference type="Google" id="ProtNLM"/>
    </source>
</evidence>
<protein>
    <recommendedName>
        <fullName evidence="5">Pentapeptide repeat-containing protein</fullName>
    </recommendedName>
</protein>
<dbReference type="Pfam" id="PF13576">
    <property type="entry name" value="Pentapeptide_3"/>
    <property type="match status" value="2"/>
</dbReference>
<dbReference type="InterPro" id="IPR001646">
    <property type="entry name" value="5peptide_repeat"/>
</dbReference>